<dbReference type="OrthoDB" id="3945102at2759"/>
<protein>
    <recommendedName>
        <fullName evidence="4">BTB domain-containing protein</fullName>
    </recommendedName>
</protein>
<dbReference type="EMBL" id="ML977333">
    <property type="protein sequence ID" value="KAF2111704.1"/>
    <property type="molecule type" value="Genomic_DNA"/>
</dbReference>
<feature type="region of interest" description="Disordered" evidence="1">
    <location>
        <begin position="278"/>
        <end position="357"/>
    </location>
</feature>
<keyword evidence="3" id="KW-1185">Reference proteome</keyword>
<reference evidence="2" key="1">
    <citation type="journal article" date="2020" name="Stud. Mycol.">
        <title>101 Dothideomycetes genomes: a test case for predicting lifestyles and emergence of pathogens.</title>
        <authorList>
            <person name="Haridas S."/>
            <person name="Albert R."/>
            <person name="Binder M."/>
            <person name="Bloem J."/>
            <person name="Labutti K."/>
            <person name="Salamov A."/>
            <person name="Andreopoulos B."/>
            <person name="Baker S."/>
            <person name="Barry K."/>
            <person name="Bills G."/>
            <person name="Bluhm B."/>
            <person name="Cannon C."/>
            <person name="Castanera R."/>
            <person name="Culley D."/>
            <person name="Daum C."/>
            <person name="Ezra D."/>
            <person name="Gonzalez J."/>
            <person name="Henrissat B."/>
            <person name="Kuo A."/>
            <person name="Liang C."/>
            <person name="Lipzen A."/>
            <person name="Lutzoni F."/>
            <person name="Magnuson J."/>
            <person name="Mondo S."/>
            <person name="Nolan M."/>
            <person name="Ohm R."/>
            <person name="Pangilinan J."/>
            <person name="Park H.-J."/>
            <person name="Ramirez L."/>
            <person name="Alfaro M."/>
            <person name="Sun H."/>
            <person name="Tritt A."/>
            <person name="Yoshinaga Y."/>
            <person name="Zwiers L.-H."/>
            <person name="Turgeon B."/>
            <person name="Goodwin S."/>
            <person name="Spatafora J."/>
            <person name="Crous P."/>
            <person name="Grigoriev I."/>
        </authorList>
    </citation>
    <scope>NUCLEOTIDE SEQUENCE</scope>
    <source>
        <strain evidence="2">CBS 627.86</strain>
    </source>
</reference>
<proteinExistence type="predicted"/>
<sequence>MAGTRNWQAGEYVNGTLTIQLPDLTVARIDEVPLVLIKDACPLLFHVFEDGANGAIQGSIEAPSLELVSRFLCYLYTQNDYMNGEDDFESRSLLLHAQVCFMAQNYDVPQLEVAAHLNFTHATELSCCLPDPPHDLSQAIEFVYARLPNETALLQTLLHYCVGNYQYHRLGENKAFRQVVFETPEFHRGLCQTFLSRDFQDDGAAEIMRMEICRPNPYSNAVLEKRALGDYPFEHWFDAEPLPDDECDAAQNPTKRRKIDTEPEFILVHRPKEAAEVVAESDSSSDEEGFTVVHRPKPTTPFAASDVLPTEAPPIQVNPFADDQAESPVMDLLGPSTDSSNPPASPTASESSDWSLV</sequence>
<evidence type="ECO:0000313" key="3">
    <source>
        <dbReference type="Proteomes" id="UP000799770"/>
    </source>
</evidence>
<dbReference type="Proteomes" id="UP000799770">
    <property type="component" value="Unassembled WGS sequence"/>
</dbReference>
<dbReference type="AlphaFoldDB" id="A0A6A5YY15"/>
<name>A0A6A5YY15_9PLEO</name>
<evidence type="ECO:0000256" key="1">
    <source>
        <dbReference type="SAM" id="MobiDB-lite"/>
    </source>
</evidence>
<accession>A0A6A5YY15</accession>
<evidence type="ECO:0008006" key="4">
    <source>
        <dbReference type="Google" id="ProtNLM"/>
    </source>
</evidence>
<organism evidence="2 3">
    <name type="scientific">Lophiotrema nucula</name>
    <dbReference type="NCBI Taxonomy" id="690887"/>
    <lineage>
        <taxon>Eukaryota</taxon>
        <taxon>Fungi</taxon>
        <taxon>Dikarya</taxon>
        <taxon>Ascomycota</taxon>
        <taxon>Pezizomycotina</taxon>
        <taxon>Dothideomycetes</taxon>
        <taxon>Pleosporomycetidae</taxon>
        <taxon>Pleosporales</taxon>
        <taxon>Lophiotremataceae</taxon>
        <taxon>Lophiotrema</taxon>
    </lineage>
</organism>
<feature type="compositionally biased region" description="Polar residues" evidence="1">
    <location>
        <begin position="336"/>
        <end position="357"/>
    </location>
</feature>
<gene>
    <name evidence="2" type="ORF">BDV96DRAFT_602755</name>
</gene>
<evidence type="ECO:0000313" key="2">
    <source>
        <dbReference type="EMBL" id="KAF2111704.1"/>
    </source>
</evidence>